<name>A0ABX0ACW6_9BACI</name>
<keyword evidence="1" id="KW-0472">Membrane</keyword>
<dbReference type="Pfam" id="PF12730">
    <property type="entry name" value="ABC2_membrane_4"/>
    <property type="match status" value="1"/>
</dbReference>
<comment type="caution">
    <text evidence="2">The sequence shown here is derived from an EMBL/GenBank/DDBJ whole genome shotgun (WGS) entry which is preliminary data.</text>
</comment>
<evidence type="ECO:0000256" key="1">
    <source>
        <dbReference type="SAM" id="Phobius"/>
    </source>
</evidence>
<feature type="transmembrane region" description="Helical" evidence="1">
    <location>
        <begin position="125"/>
        <end position="147"/>
    </location>
</feature>
<dbReference type="RefSeq" id="WP_161921750.1">
    <property type="nucleotide sequence ID" value="NZ_JAACYS010000093.1"/>
</dbReference>
<dbReference type="CDD" id="cd21807">
    <property type="entry name" value="ABC-2_lan_permease_MutE_EpiE-like"/>
    <property type="match status" value="1"/>
</dbReference>
<feature type="transmembrane region" description="Helical" evidence="1">
    <location>
        <begin position="218"/>
        <end position="241"/>
    </location>
</feature>
<protein>
    <submittedName>
        <fullName evidence="2">Lantibiotic immunity ABC transporter MutE/EpiE family permease subunit</fullName>
    </submittedName>
</protein>
<dbReference type="NCBIfam" id="TIGR03732">
    <property type="entry name" value="lanti_perm_MutE"/>
    <property type="match status" value="1"/>
</dbReference>
<keyword evidence="1" id="KW-0812">Transmembrane</keyword>
<gene>
    <name evidence="2" type="ORF">GW534_14700</name>
</gene>
<dbReference type="InterPro" id="IPR021205">
    <property type="entry name" value="Lanti_perm_SpaE/MutE/EpiE-like"/>
</dbReference>
<feature type="transmembrane region" description="Helical" evidence="1">
    <location>
        <begin position="159"/>
        <end position="184"/>
    </location>
</feature>
<feature type="transmembrane region" description="Helical" evidence="1">
    <location>
        <begin position="92"/>
        <end position="119"/>
    </location>
</feature>
<sequence length="247" mass="27870">MLNIIKSEQIKYKRTVSKKLIYIAPLFFVIYAAITFPITSSVDYYVYTVFNWWPLLFMPLGTALLSSLSITREKKSGNDKAIRCHDISMMRFWLGKVIVIAFYLLLSTLVLLIILLLFKIILPDIITSVFVVITASFTIWLTSLIYIPITLFLAEQFGMVLSIIVSVTGIVSGVVMASESYWVYNPWSWGMRLMAPIVGVHPNGVPLENGNSLLDPSVIPTGIIVSVCLFICLSYVTAFWFSKKEVN</sequence>
<feature type="transmembrane region" description="Helical" evidence="1">
    <location>
        <begin position="20"/>
        <end position="40"/>
    </location>
</feature>
<proteinExistence type="predicted"/>
<evidence type="ECO:0000313" key="2">
    <source>
        <dbReference type="EMBL" id="NCU18922.1"/>
    </source>
</evidence>
<reference evidence="2 3" key="1">
    <citation type="submission" date="2020-01" db="EMBL/GenBank/DDBJ databases">
        <title>A novel Bacillus sp. from Pasinler.</title>
        <authorList>
            <person name="Adiguzel A."/>
            <person name="Ay H."/>
            <person name="Baltaci M.O."/>
        </authorList>
    </citation>
    <scope>NUCLEOTIDE SEQUENCE [LARGE SCALE GENOMIC DNA]</scope>
    <source>
        <strain evidence="2 3">P1</strain>
    </source>
</reference>
<dbReference type="Proteomes" id="UP000743899">
    <property type="component" value="Unassembled WGS sequence"/>
</dbReference>
<organism evidence="2 3">
    <name type="scientific">Pallidibacillus pasinlerensis</name>
    <dbReference type="NCBI Taxonomy" id="2703818"/>
    <lineage>
        <taxon>Bacteria</taxon>
        <taxon>Bacillati</taxon>
        <taxon>Bacillota</taxon>
        <taxon>Bacilli</taxon>
        <taxon>Bacillales</taxon>
        <taxon>Bacillaceae</taxon>
        <taxon>Pallidibacillus</taxon>
    </lineage>
</organism>
<evidence type="ECO:0000313" key="3">
    <source>
        <dbReference type="Proteomes" id="UP000743899"/>
    </source>
</evidence>
<feature type="transmembrane region" description="Helical" evidence="1">
    <location>
        <begin position="52"/>
        <end position="71"/>
    </location>
</feature>
<accession>A0ABX0ACW6</accession>
<keyword evidence="1" id="KW-1133">Transmembrane helix</keyword>
<keyword evidence="3" id="KW-1185">Reference proteome</keyword>
<dbReference type="EMBL" id="JAACYS010000093">
    <property type="protein sequence ID" value="NCU18922.1"/>
    <property type="molecule type" value="Genomic_DNA"/>
</dbReference>